<organism evidence="1 2">
    <name type="scientific">Prevotella illustrans</name>
    <dbReference type="NCBI Taxonomy" id="2800387"/>
    <lineage>
        <taxon>Bacteria</taxon>
        <taxon>Pseudomonadati</taxon>
        <taxon>Bacteroidota</taxon>
        <taxon>Bacteroidia</taxon>
        <taxon>Bacteroidales</taxon>
        <taxon>Prevotellaceae</taxon>
        <taxon>Prevotella</taxon>
    </lineage>
</organism>
<dbReference type="Proteomes" id="UP000664265">
    <property type="component" value="Unassembled WGS sequence"/>
</dbReference>
<reference evidence="1 2" key="1">
    <citation type="submission" date="2021-01" db="EMBL/GenBank/DDBJ databases">
        <title>Prevotella A2931 sp. nov.</title>
        <authorList>
            <person name="Buhl M."/>
            <person name="Oberhettinger P."/>
        </authorList>
    </citation>
    <scope>NUCLEOTIDE SEQUENCE [LARGE SCALE GENOMIC DNA]</scope>
    <source>
        <strain evidence="1 2">A2931</strain>
    </source>
</reference>
<dbReference type="EMBL" id="JAERMS010000024">
    <property type="protein sequence ID" value="MBO1363715.1"/>
    <property type="molecule type" value="Genomic_DNA"/>
</dbReference>
<keyword evidence="2" id="KW-1185">Reference proteome</keyword>
<gene>
    <name evidence="1" type="ORF">JHU38_08035</name>
</gene>
<dbReference type="RefSeq" id="WP_199222677.1">
    <property type="nucleotide sequence ID" value="NZ_JAERMS010000024.1"/>
</dbReference>
<accession>A0ABS3M6E9</accession>
<comment type="caution">
    <text evidence="1">The sequence shown here is derived from an EMBL/GenBank/DDBJ whole genome shotgun (WGS) entry which is preliminary data.</text>
</comment>
<evidence type="ECO:0000313" key="1">
    <source>
        <dbReference type="EMBL" id="MBO1363715.1"/>
    </source>
</evidence>
<protein>
    <submittedName>
        <fullName evidence="1">Uncharacterized protein</fullName>
    </submittedName>
</protein>
<evidence type="ECO:0000313" key="2">
    <source>
        <dbReference type="Proteomes" id="UP000664265"/>
    </source>
</evidence>
<sequence>MGIRYTKKTDENENKEKTVQAEEFINLMTSTKRSTRKIKELPRTEVGK</sequence>
<name>A0ABS3M6E9_9BACT</name>
<proteinExistence type="predicted"/>